<organism evidence="3 4">
    <name type="scientific">Anaeromyxobacter paludicola</name>
    <dbReference type="NCBI Taxonomy" id="2918171"/>
    <lineage>
        <taxon>Bacteria</taxon>
        <taxon>Pseudomonadati</taxon>
        <taxon>Myxococcota</taxon>
        <taxon>Myxococcia</taxon>
        <taxon>Myxococcales</taxon>
        <taxon>Cystobacterineae</taxon>
        <taxon>Anaeromyxobacteraceae</taxon>
        <taxon>Anaeromyxobacter</taxon>
    </lineage>
</organism>
<keyword evidence="2" id="KW-0732">Signal</keyword>
<feature type="coiled-coil region" evidence="1">
    <location>
        <begin position="34"/>
        <end position="61"/>
    </location>
</feature>
<keyword evidence="1" id="KW-0175">Coiled coil</keyword>
<reference evidence="4" key="1">
    <citation type="journal article" date="2022" name="Int. J. Syst. Evol. Microbiol.">
        <title>Anaeromyxobacter oryzae sp. nov., Anaeromyxobacter diazotrophicus sp. nov. and Anaeromyxobacter paludicola sp. nov., isolated from paddy soils.</title>
        <authorList>
            <person name="Itoh H."/>
            <person name="Xu Z."/>
            <person name="Mise K."/>
            <person name="Masuda Y."/>
            <person name="Ushijima N."/>
            <person name="Hayakawa C."/>
            <person name="Shiratori Y."/>
            <person name="Senoo K."/>
        </authorList>
    </citation>
    <scope>NUCLEOTIDE SEQUENCE [LARGE SCALE GENOMIC DNA]</scope>
    <source>
        <strain evidence="4">Red630</strain>
    </source>
</reference>
<dbReference type="RefSeq" id="WP_248342912.1">
    <property type="nucleotide sequence ID" value="NZ_AP025592.1"/>
</dbReference>
<evidence type="ECO:0000313" key="3">
    <source>
        <dbReference type="EMBL" id="BDG10427.1"/>
    </source>
</evidence>
<evidence type="ECO:0000313" key="4">
    <source>
        <dbReference type="Proteomes" id="UP001162734"/>
    </source>
</evidence>
<feature type="chain" id="PRO_5045114389" description="Dihydrolipoamide acetyltransferase" evidence="2">
    <location>
        <begin position="22"/>
        <end position="216"/>
    </location>
</feature>
<dbReference type="EMBL" id="AP025592">
    <property type="protein sequence ID" value="BDG10427.1"/>
    <property type="molecule type" value="Genomic_DNA"/>
</dbReference>
<accession>A0ABM7XEV0</accession>
<protein>
    <recommendedName>
        <fullName evidence="5">Dihydrolipoamide acetyltransferase</fullName>
    </recommendedName>
</protein>
<evidence type="ECO:0000256" key="1">
    <source>
        <dbReference type="SAM" id="Coils"/>
    </source>
</evidence>
<keyword evidence="4" id="KW-1185">Reference proteome</keyword>
<name>A0ABM7XEV0_9BACT</name>
<proteinExistence type="predicted"/>
<gene>
    <name evidence="3" type="ORF">AMPC_35400</name>
</gene>
<sequence>MNPHRTCRLALLLALALPASAAEPSGEAAPALGDEQSEAQVRALQERVTDLKDRIFRTKARLQHLQELVLGGDVSAGAKAVLVHRNEMGSSYVLESAAFALDGAPVFTQVDANGSLDRREEFEVFSGRVDPGKHQLSVRLVYRGHGSGLFDYLEGYRFKVESSYTFEAQAGSVSRVKLTGYEKQGAEPKDRPALRFDLATAREEAPRAGGAGGDAR</sequence>
<evidence type="ECO:0000256" key="2">
    <source>
        <dbReference type="SAM" id="SignalP"/>
    </source>
</evidence>
<evidence type="ECO:0008006" key="5">
    <source>
        <dbReference type="Google" id="ProtNLM"/>
    </source>
</evidence>
<dbReference type="Proteomes" id="UP001162734">
    <property type="component" value="Chromosome"/>
</dbReference>
<feature type="signal peptide" evidence="2">
    <location>
        <begin position="1"/>
        <end position="21"/>
    </location>
</feature>